<accession>A0ABY2E2E0</accession>
<proteinExistence type="predicted"/>
<gene>
    <name evidence="2" type="ORF">EXU48_14745</name>
</gene>
<protein>
    <recommendedName>
        <fullName evidence="4">DUF3592 domain-containing protein</fullName>
    </recommendedName>
</protein>
<evidence type="ECO:0000313" key="2">
    <source>
        <dbReference type="EMBL" id="TDE92769.1"/>
    </source>
</evidence>
<keyword evidence="1" id="KW-0472">Membrane</keyword>
<organism evidence="2 3">
    <name type="scientific">Occultella glacieicola</name>
    <dbReference type="NCBI Taxonomy" id="2518684"/>
    <lineage>
        <taxon>Bacteria</taxon>
        <taxon>Bacillati</taxon>
        <taxon>Actinomycetota</taxon>
        <taxon>Actinomycetes</taxon>
        <taxon>Micrococcales</taxon>
        <taxon>Ruaniaceae</taxon>
        <taxon>Occultella</taxon>
    </lineage>
</organism>
<name>A0ABY2E2E0_9MICO</name>
<keyword evidence="1" id="KW-0812">Transmembrane</keyword>
<feature type="transmembrane region" description="Helical" evidence="1">
    <location>
        <begin position="147"/>
        <end position="165"/>
    </location>
</feature>
<dbReference type="RefSeq" id="WP_133108399.1">
    <property type="nucleotide sequence ID" value="NZ_SMNA01000006.1"/>
</dbReference>
<keyword evidence="3" id="KW-1185">Reference proteome</keyword>
<evidence type="ECO:0008006" key="4">
    <source>
        <dbReference type="Google" id="ProtNLM"/>
    </source>
</evidence>
<reference evidence="2 3" key="1">
    <citation type="submission" date="2019-03" db="EMBL/GenBank/DDBJ databases">
        <title>Genomic features of bacteria from cold environments.</title>
        <authorList>
            <person name="Shen L."/>
        </authorList>
    </citation>
    <scope>NUCLEOTIDE SEQUENCE [LARGE SCALE GENOMIC DNA]</scope>
    <source>
        <strain evidence="3">T3246-1</strain>
    </source>
</reference>
<comment type="caution">
    <text evidence="2">The sequence shown here is derived from an EMBL/GenBank/DDBJ whole genome shotgun (WGS) entry which is preliminary data.</text>
</comment>
<feature type="transmembrane region" description="Helical" evidence="1">
    <location>
        <begin position="214"/>
        <end position="232"/>
    </location>
</feature>
<sequence length="241" mass="25676">MGAGADGNGQALLEHGTVAPVGAPTWVPQSGPWGLGLRLALALMLVVGVVQMVLQPVDGTVEELLDDLHAGRVSELTIQRLPDGMEVSGGYRVEWSGDRARRVATYELNTSPDGPEVDEGATILAAAEDSPEPVTVTVTRDWEAPGLHANLTVLAAMFALFVLVLGPQPRLATKWAWFWLTCAAAPIWLLYLILEPVPLWSRGPATARASRLTGGTAFILAILLVPLVLSLIPGASRFYGW</sequence>
<evidence type="ECO:0000313" key="3">
    <source>
        <dbReference type="Proteomes" id="UP000504882"/>
    </source>
</evidence>
<feature type="transmembrane region" description="Helical" evidence="1">
    <location>
        <begin position="177"/>
        <end position="194"/>
    </location>
</feature>
<keyword evidence="1" id="KW-1133">Transmembrane helix</keyword>
<dbReference type="Proteomes" id="UP000504882">
    <property type="component" value="Unassembled WGS sequence"/>
</dbReference>
<evidence type="ECO:0000256" key="1">
    <source>
        <dbReference type="SAM" id="Phobius"/>
    </source>
</evidence>
<dbReference type="EMBL" id="SMNA01000006">
    <property type="protein sequence ID" value="TDE92769.1"/>
    <property type="molecule type" value="Genomic_DNA"/>
</dbReference>